<reference evidence="3 4" key="1">
    <citation type="submission" date="2020-12" db="EMBL/GenBank/DDBJ databases">
        <title>Comparative genomic insights into the epidemiology and virulence of plant pathogenic Pseudomonads from Turkey.</title>
        <authorList>
            <person name="Dillon M."/>
            <person name="Ruiz-Bedoya T."/>
            <person name="Bendalovic-Torma C."/>
            <person name="Guttman K.M."/>
            <person name="Kwak H."/>
            <person name="Middleton M.A."/>
            <person name="Wang P.W."/>
            <person name="Horuz S."/>
            <person name="Aysan Y."/>
            <person name="Guttman D.S."/>
        </authorList>
    </citation>
    <scope>NUCLEOTIDE SEQUENCE [LARGE SCALE GENOMIC DNA]</scope>
    <source>
        <strain evidence="3 4">S4_EA_3a</strain>
    </source>
</reference>
<feature type="compositionally biased region" description="Basic and acidic residues" evidence="1">
    <location>
        <begin position="1"/>
        <end position="10"/>
    </location>
</feature>
<keyword evidence="4" id="KW-1185">Reference proteome</keyword>
<evidence type="ECO:0000259" key="2">
    <source>
        <dbReference type="Pfam" id="PF07484"/>
    </source>
</evidence>
<dbReference type="Proteomes" id="UP000614123">
    <property type="component" value="Unassembled WGS sequence"/>
</dbReference>
<protein>
    <submittedName>
        <fullName evidence="3">Tail fiber protein</fullName>
    </submittedName>
</protein>
<dbReference type="Gene3D" id="3.90.1340.10">
    <property type="entry name" value="Phage tail collar domain"/>
    <property type="match status" value="1"/>
</dbReference>
<dbReference type="EMBL" id="JAEILD010000178">
    <property type="protein sequence ID" value="MBI6652911.1"/>
    <property type="molecule type" value="Genomic_DNA"/>
</dbReference>
<dbReference type="InterPro" id="IPR037053">
    <property type="entry name" value="Phage_tail_collar_dom_sf"/>
</dbReference>
<comment type="caution">
    <text evidence="3">The sequence shown here is derived from an EMBL/GenBank/DDBJ whole genome shotgun (WGS) entry which is preliminary data.</text>
</comment>
<evidence type="ECO:0000313" key="4">
    <source>
        <dbReference type="Proteomes" id="UP000614123"/>
    </source>
</evidence>
<evidence type="ECO:0000256" key="1">
    <source>
        <dbReference type="SAM" id="MobiDB-lite"/>
    </source>
</evidence>
<dbReference type="SUPFAM" id="SSF88874">
    <property type="entry name" value="Receptor-binding domain of short tail fibre protein gp12"/>
    <property type="match status" value="1"/>
</dbReference>
<feature type="region of interest" description="Disordered" evidence="1">
    <location>
        <begin position="1"/>
        <end position="33"/>
    </location>
</feature>
<dbReference type="InterPro" id="IPR011083">
    <property type="entry name" value="Phage_tail_collar_dom"/>
</dbReference>
<gene>
    <name evidence="3" type="ORF">YA0849_28480</name>
</gene>
<dbReference type="Pfam" id="PF07484">
    <property type="entry name" value="Collar"/>
    <property type="match status" value="1"/>
</dbReference>
<evidence type="ECO:0000313" key="3">
    <source>
        <dbReference type="EMBL" id="MBI6652911.1"/>
    </source>
</evidence>
<proteinExistence type="predicted"/>
<dbReference type="RefSeq" id="WP_198718070.1">
    <property type="nucleotide sequence ID" value="NZ_JAEILD010000178.1"/>
</dbReference>
<feature type="domain" description="Phage tail collar" evidence="2">
    <location>
        <begin position="225"/>
        <end position="282"/>
    </location>
</feature>
<name>A0ABS0VMZ8_PSEVE</name>
<accession>A0ABS0VMZ8</accession>
<sequence>MSLKLNERYPGRFNNPSAGYPGGSFKNRTTPTAKDGSYLEKDWANDKEGFFQSLLSAAGITANGAVDAVGASQFFDALQALKQIQAGTAFTTAGSAGALTLTPTPAISAYSAPQRFRVKFSRASTGSDTLNISGLGVKSIKQYNSTGAKVAAVFALNQLADVEYDGTDMVVLDPLPSAAVQATESVSGIAKIATSTTVGAGTNDTDIVTALKLSQRLSVLTVAPGAVQAFASNSAPSGYLKANGAIVSRTTYAALFNAIGSTFGGGDGSTTFQIPDLRGEFVRGWDDGRGVDAARAFGSLQLDAFQGHWHQNFYNAQASIGSGGNAYAMSVRAPAVNSVDGIADAVRYAISDGVNGTPRTAAETRSRNVALLYCIKI</sequence>
<organism evidence="3 4">
    <name type="scientific">Pseudomonas veronii</name>
    <dbReference type="NCBI Taxonomy" id="76761"/>
    <lineage>
        <taxon>Bacteria</taxon>
        <taxon>Pseudomonadati</taxon>
        <taxon>Pseudomonadota</taxon>
        <taxon>Gammaproteobacteria</taxon>
        <taxon>Pseudomonadales</taxon>
        <taxon>Pseudomonadaceae</taxon>
        <taxon>Pseudomonas</taxon>
    </lineage>
</organism>